<feature type="domain" description="Amidohydrolase-related" evidence="13">
    <location>
        <begin position="56"/>
        <end position="386"/>
    </location>
</feature>
<comment type="caution">
    <text evidence="14">The sequence shown here is derived from an EMBL/GenBank/DDBJ whole genome shotgun (WGS) entry which is preliminary data.</text>
</comment>
<dbReference type="PANTHER" id="PTHR11113:SF14">
    <property type="entry name" value="N-ACETYLGLUCOSAMINE-6-PHOSPHATE DEACETYLASE"/>
    <property type="match status" value="1"/>
</dbReference>
<dbReference type="FunFam" id="3.20.20.140:FF:000004">
    <property type="entry name" value="N-acetylglucosamine-6-phosphate deacetylase"/>
    <property type="match status" value="1"/>
</dbReference>
<dbReference type="InterPro" id="IPR006680">
    <property type="entry name" value="Amidohydro-rel"/>
</dbReference>
<sequence>MKNILLINATVVLEKTIVQNGYVYIKGEKIESVGEMVDCPVYSEVDQVFDCTGKQYVIPGMIDIHIHGAAGYDFMDSTKESFEEIAHALAKEGTTSFLATTMTNPILHINEVIENLASYMKDHNLSGVAEMLGIHVEGPFINKVQKGAQPEDAILVPNVSLFKEWQTLSGDNIKVLTFAPELDNHFELLKELKSNGVIPSMGHTDGSYDECLQAIDHGVEHATHLFNGMRGLHHRDPGVVGSSLLNDNVYVEVIPDGIHFHPDLLKMVVKMKGLERMLVITDGIRAKGMSDGVYDLGGQSVKVNDGKCVLTSTGSLAGSIVTMNNARKNLIKWLGLTIHEQLQVTSANQAKRLGLYDRKGSIQAGKDADIVVLGENDEVELTICRGLVAFQQKDAFK</sequence>
<accession>A0A0M0LJ56</accession>
<dbReference type="AlphaFoldDB" id="A0A0M0LJ56"/>
<evidence type="ECO:0000256" key="9">
    <source>
        <dbReference type="PIRNR" id="PIRNR038994"/>
    </source>
</evidence>
<dbReference type="InterPro" id="IPR032466">
    <property type="entry name" value="Metal_Hydrolase"/>
</dbReference>
<dbReference type="RefSeq" id="WP_053415233.1">
    <property type="nucleotide sequence ID" value="NZ_LILB01000001.1"/>
</dbReference>
<dbReference type="STRING" id="263475.AMD00_00970"/>
<proteinExistence type="inferred from homology"/>
<dbReference type="GO" id="GO:0008448">
    <property type="term" value="F:N-acetylglucosamine-6-phosphate deacetylase activity"/>
    <property type="evidence" value="ECO:0007669"/>
    <property type="project" value="UniProtKB-EC"/>
</dbReference>
<evidence type="ECO:0000256" key="6">
    <source>
        <dbReference type="ARBA" id="ARBA00023277"/>
    </source>
</evidence>
<dbReference type="GO" id="GO:0046872">
    <property type="term" value="F:metal ion binding"/>
    <property type="evidence" value="ECO:0007669"/>
    <property type="project" value="UniProtKB-KW"/>
</dbReference>
<keyword evidence="4 12" id="KW-0479">Metal-binding</keyword>
<dbReference type="PANTHER" id="PTHR11113">
    <property type="entry name" value="N-ACETYLGLUCOSAMINE-6-PHOSPHATE DEACETYLASE"/>
    <property type="match status" value="1"/>
</dbReference>
<keyword evidence="6 9" id="KW-0119">Carbohydrate metabolism</keyword>
<comment type="catalytic activity">
    <reaction evidence="7">
        <text>N-acetyl-D-glucosamine 6-phosphate + H2O = D-glucosamine 6-phosphate + acetate</text>
        <dbReference type="Rhea" id="RHEA:22936"/>
        <dbReference type="ChEBI" id="CHEBI:15377"/>
        <dbReference type="ChEBI" id="CHEBI:30089"/>
        <dbReference type="ChEBI" id="CHEBI:57513"/>
        <dbReference type="ChEBI" id="CHEBI:58725"/>
        <dbReference type="EC" id="3.5.1.25"/>
    </reaction>
</comment>
<dbReference type="Proteomes" id="UP000036867">
    <property type="component" value="Unassembled WGS sequence"/>
</dbReference>
<dbReference type="InterPro" id="IPR011059">
    <property type="entry name" value="Metal-dep_hydrolase_composite"/>
</dbReference>
<evidence type="ECO:0000256" key="4">
    <source>
        <dbReference type="ARBA" id="ARBA00022723"/>
    </source>
</evidence>
<keyword evidence="5 9" id="KW-0378">Hydrolase</keyword>
<dbReference type="EMBL" id="LILB01000001">
    <property type="protein sequence ID" value="KOO51110.1"/>
    <property type="molecule type" value="Genomic_DNA"/>
</dbReference>
<dbReference type="GeneID" id="301134693"/>
<dbReference type="InterPro" id="IPR003764">
    <property type="entry name" value="GlcNAc_6-P_deAcase"/>
</dbReference>
<evidence type="ECO:0000256" key="5">
    <source>
        <dbReference type="ARBA" id="ARBA00022801"/>
    </source>
</evidence>
<organism evidence="14 15">
    <name type="scientific">Viridibacillus arvi</name>
    <dbReference type="NCBI Taxonomy" id="263475"/>
    <lineage>
        <taxon>Bacteria</taxon>
        <taxon>Bacillati</taxon>
        <taxon>Bacillota</taxon>
        <taxon>Bacilli</taxon>
        <taxon>Bacillales</taxon>
        <taxon>Caryophanaceae</taxon>
        <taxon>Viridibacillus</taxon>
    </lineage>
</organism>
<evidence type="ECO:0000256" key="10">
    <source>
        <dbReference type="PIRSR" id="PIRSR038994-1"/>
    </source>
</evidence>
<comment type="cofactor">
    <cofactor evidence="12">
        <name>a divalent metal cation</name>
        <dbReference type="ChEBI" id="CHEBI:60240"/>
    </cofactor>
    <text evidence="12">Binds 1 divalent metal cation per subunit.</text>
</comment>
<gene>
    <name evidence="14" type="ORF">AMD00_00970</name>
</gene>
<feature type="binding site" evidence="12">
    <location>
        <position position="137"/>
    </location>
    <ligand>
        <name>Zn(2+)</name>
        <dbReference type="ChEBI" id="CHEBI:29105"/>
    </ligand>
</feature>
<reference evidence="15" key="1">
    <citation type="submission" date="2015-08" db="EMBL/GenBank/DDBJ databases">
        <title>Fjat-10028 dsm 16317.</title>
        <authorList>
            <person name="Liu B."/>
            <person name="Wang J."/>
            <person name="Zhu Y."/>
            <person name="Liu G."/>
            <person name="Chen Q."/>
            <person name="Chen Z."/>
            <person name="Lan J."/>
            <person name="Che J."/>
            <person name="Ge C."/>
            <person name="Shi H."/>
            <person name="Pan Z."/>
            <person name="Liu X."/>
        </authorList>
    </citation>
    <scope>NUCLEOTIDE SEQUENCE [LARGE SCALE GENOMIC DNA]</scope>
    <source>
        <strain evidence="15">DSM 16317</strain>
    </source>
</reference>
<evidence type="ECO:0000259" key="13">
    <source>
        <dbReference type="Pfam" id="PF01979"/>
    </source>
</evidence>
<dbReference type="PATRIC" id="fig|263475.3.peg.505"/>
<dbReference type="GO" id="GO:0006046">
    <property type="term" value="P:N-acetylglucosamine catabolic process"/>
    <property type="evidence" value="ECO:0007669"/>
    <property type="project" value="TreeGrafter"/>
</dbReference>
<feature type="binding site" evidence="11">
    <location>
        <begin position="227"/>
        <end position="228"/>
    </location>
    <ligand>
        <name>substrate</name>
    </ligand>
</feature>
<evidence type="ECO:0000256" key="3">
    <source>
        <dbReference type="ARBA" id="ARBA00018029"/>
    </source>
</evidence>
<dbReference type="CDD" id="cd00854">
    <property type="entry name" value="NagA"/>
    <property type="match status" value="1"/>
</dbReference>
<evidence type="ECO:0000313" key="15">
    <source>
        <dbReference type="Proteomes" id="UP000036867"/>
    </source>
</evidence>
<evidence type="ECO:0000256" key="8">
    <source>
        <dbReference type="ARBA" id="ARBA00060590"/>
    </source>
</evidence>
<dbReference type="SUPFAM" id="SSF51338">
    <property type="entry name" value="Composite domain of metallo-dependent hydrolases"/>
    <property type="match status" value="1"/>
</dbReference>
<feature type="binding site" evidence="11">
    <location>
        <begin position="316"/>
        <end position="318"/>
    </location>
    <ligand>
        <name>substrate</name>
    </ligand>
</feature>
<evidence type="ECO:0000313" key="14">
    <source>
        <dbReference type="EMBL" id="KOO51110.1"/>
    </source>
</evidence>
<comment type="pathway">
    <text evidence="8">Amino-sugar metabolism; N-acetylneuraminate degradation; D-fructose 6-phosphate from N-acetylneuraminate: step 4/5.</text>
</comment>
<dbReference type="PIRSF" id="PIRSF038994">
    <property type="entry name" value="NagA"/>
    <property type="match status" value="1"/>
</dbReference>
<feature type="binding site" evidence="12">
    <location>
        <position position="224"/>
    </location>
    <ligand>
        <name>Zn(2+)</name>
        <dbReference type="ChEBI" id="CHEBI:29105"/>
    </ligand>
</feature>
<dbReference type="Gene3D" id="3.20.20.140">
    <property type="entry name" value="Metal-dependent hydrolases"/>
    <property type="match status" value="1"/>
</dbReference>
<evidence type="ECO:0000256" key="7">
    <source>
        <dbReference type="ARBA" id="ARBA00047647"/>
    </source>
</evidence>
<dbReference type="Pfam" id="PF01979">
    <property type="entry name" value="Amidohydro_1"/>
    <property type="match status" value="1"/>
</dbReference>
<feature type="binding site" evidence="11">
    <location>
        <position position="235"/>
    </location>
    <ligand>
        <name>substrate</name>
    </ligand>
</feature>
<dbReference type="Gene3D" id="2.30.40.10">
    <property type="entry name" value="Urease, subunit C, domain 1"/>
    <property type="match status" value="1"/>
</dbReference>
<name>A0A0M0LJ56_9BACL</name>
<feature type="binding site" evidence="11">
    <location>
        <position position="259"/>
    </location>
    <ligand>
        <name>substrate</name>
    </ligand>
</feature>
<dbReference type="EC" id="3.5.1.25" evidence="2"/>
<dbReference type="SUPFAM" id="SSF51556">
    <property type="entry name" value="Metallo-dependent hydrolases"/>
    <property type="match status" value="1"/>
</dbReference>
<keyword evidence="15" id="KW-1185">Reference proteome</keyword>
<evidence type="ECO:0000256" key="12">
    <source>
        <dbReference type="PIRSR" id="PIRSR038994-3"/>
    </source>
</evidence>
<protein>
    <recommendedName>
        <fullName evidence="3">N-acetylglucosamine-6-phosphate deacetylase</fullName>
        <ecNumber evidence="2">3.5.1.25</ecNumber>
    </recommendedName>
</protein>
<dbReference type="OrthoDB" id="9776488at2"/>
<feature type="binding site" evidence="12">
    <location>
        <position position="203"/>
    </location>
    <ligand>
        <name>Zn(2+)</name>
        <dbReference type="ChEBI" id="CHEBI:29105"/>
    </ligand>
</feature>
<dbReference type="NCBIfam" id="TIGR00221">
    <property type="entry name" value="nagA"/>
    <property type="match status" value="1"/>
</dbReference>
<feature type="active site" description="Proton donor/acceptor" evidence="10">
    <location>
        <position position="282"/>
    </location>
</feature>
<evidence type="ECO:0000256" key="1">
    <source>
        <dbReference type="ARBA" id="ARBA00010716"/>
    </source>
</evidence>
<feature type="binding site" evidence="11">
    <location>
        <position position="148"/>
    </location>
    <ligand>
        <name>substrate</name>
    </ligand>
</feature>
<evidence type="ECO:0000256" key="11">
    <source>
        <dbReference type="PIRSR" id="PIRSR038994-2"/>
    </source>
</evidence>
<evidence type="ECO:0000256" key="2">
    <source>
        <dbReference type="ARBA" id="ARBA00011899"/>
    </source>
</evidence>
<comment type="similarity">
    <text evidence="1 9">Belongs to the metallo-dependent hydrolases superfamily. NagA family.</text>
</comment>